<feature type="region of interest" description="Disordered" evidence="1">
    <location>
        <begin position="1715"/>
        <end position="1783"/>
    </location>
</feature>
<accession>A0AAN9GIR1</accession>
<feature type="compositionally biased region" description="Basic and acidic residues" evidence="1">
    <location>
        <begin position="652"/>
        <end position="671"/>
    </location>
</feature>
<feature type="region of interest" description="Disordered" evidence="1">
    <location>
        <begin position="1366"/>
        <end position="1408"/>
    </location>
</feature>
<feature type="region of interest" description="Disordered" evidence="1">
    <location>
        <begin position="991"/>
        <end position="1061"/>
    </location>
</feature>
<feature type="region of interest" description="Disordered" evidence="1">
    <location>
        <begin position="1"/>
        <end position="28"/>
    </location>
</feature>
<feature type="compositionally biased region" description="Low complexity" evidence="1">
    <location>
        <begin position="788"/>
        <end position="809"/>
    </location>
</feature>
<feature type="compositionally biased region" description="Polar residues" evidence="1">
    <location>
        <begin position="991"/>
        <end position="1002"/>
    </location>
</feature>
<evidence type="ECO:0000313" key="2">
    <source>
        <dbReference type="EMBL" id="KAK7108290.1"/>
    </source>
</evidence>
<evidence type="ECO:0000256" key="1">
    <source>
        <dbReference type="SAM" id="MobiDB-lite"/>
    </source>
</evidence>
<feature type="compositionally biased region" description="Polar residues" evidence="1">
    <location>
        <begin position="1032"/>
        <end position="1050"/>
    </location>
</feature>
<feature type="compositionally biased region" description="Basic and acidic residues" evidence="1">
    <location>
        <begin position="1753"/>
        <end position="1769"/>
    </location>
</feature>
<proteinExistence type="predicted"/>
<feature type="compositionally biased region" description="Basic and acidic residues" evidence="1">
    <location>
        <begin position="538"/>
        <end position="549"/>
    </location>
</feature>
<feature type="compositionally biased region" description="Acidic residues" evidence="1">
    <location>
        <begin position="394"/>
        <end position="406"/>
    </location>
</feature>
<feature type="compositionally biased region" description="Low complexity" evidence="1">
    <location>
        <begin position="761"/>
        <end position="773"/>
    </location>
</feature>
<feature type="compositionally biased region" description="Polar residues" evidence="1">
    <location>
        <begin position="604"/>
        <end position="615"/>
    </location>
</feature>
<feature type="compositionally biased region" description="Basic and acidic residues" evidence="1">
    <location>
        <begin position="1566"/>
        <end position="1592"/>
    </location>
</feature>
<feature type="region of interest" description="Disordered" evidence="1">
    <location>
        <begin position="827"/>
        <end position="865"/>
    </location>
</feature>
<feature type="compositionally biased region" description="Polar residues" evidence="1">
    <location>
        <begin position="1690"/>
        <end position="1702"/>
    </location>
</feature>
<feature type="compositionally biased region" description="Polar residues" evidence="1">
    <location>
        <begin position="1653"/>
        <end position="1670"/>
    </location>
</feature>
<feature type="compositionally biased region" description="Acidic residues" evidence="1">
    <location>
        <begin position="1549"/>
        <end position="1565"/>
    </location>
</feature>
<gene>
    <name evidence="2" type="ORF">V1264_016048</name>
</gene>
<feature type="region of interest" description="Disordered" evidence="1">
    <location>
        <begin position="538"/>
        <end position="809"/>
    </location>
</feature>
<reference evidence="2 3" key="1">
    <citation type="submission" date="2024-02" db="EMBL/GenBank/DDBJ databases">
        <title>Chromosome-scale genome assembly of the rough periwinkle Littorina saxatilis.</title>
        <authorList>
            <person name="De Jode A."/>
            <person name="Faria R."/>
            <person name="Formenti G."/>
            <person name="Sims Y."/>
            <person name="Smith T.P."/>
            <person name="Tracey A."/>
            <person name="Wood J.M.D."/>
            <person name="Zagrodzka Z.B."/>
            <person name="Johannesson K."/>
            <person name="Butlin R.K."/>
            <person name="Leder E.H."/>
        </authorList>
    </citation>
    <scope>NUCLEOTIDE SEQUENCE [LARGE SCALE GENOMIC DNA]</scope>
    <source>
        <strain evidence="2">Snail1</strain>
        <tissue evidence="2">Muscle</tissue>
    </source>
</reference>
<feature type="region of interest" description="Disordered" evidence="1">
    <location>
        <begin position="1420"/>
        <end position="1451"/>
    </location>
</feature>
<comment type="caution">
    <text evidence="2">The sequence shown here is derived from an EMBL/GenBank/DDBJ whole genome shotgun (WGS) entry which is preliminary data.</text>
</comment>
<feature type="compositionally biased region" description="Polar residues" evidence="1">
    <location>
        <begin position="684"/>
        <end position="713"/>
    </location>
</feature>
<name>A0AAN9GIR1_9CAEN</name>
<feature type="compositionally biased region" description="Low complexity" evidence="1">
    <location>
        <begin position="1715"/>
        <end position="1747"/>
    </location>
</feature>
<feature type="region of interest" description="Disordered" evidence="1">
    <location>
        <begin position="1515"/>
        <end position="1702"/>
    </location>
</feature>
<feature type="compositionally biased region" description="Polar residues" evidence="1">
    <location>
        <begin position="1517"/>
        <end position="1548"/>
    </location>
</feature>
<feature type="compositionally biased region" description="Polar residues" evidence="1">
    <location>
        <begin position="745"/>
        <end position="760"/>
    </location>
</feature>
<feature type="compositionally biased region" description="Polar residues" evidence="1">
    <location>
        <begin position="774"/>
        <end position="787"/>
    </location>
</feature>
<feature type="compositionally biased region" description="Polar residues" evidence="1">
    <location>
        <begin position="634"/>
        <end position="650"/>
    </location>
</feature>
<evidence type="ECO:0000313" key="3">
    <source>
        <dbReference type="Proteomes" id="UP001374579"/>
    </source>
</evidence>
<sequence length="1783" mass="187880">MQRASDMEMVIKPEPDDDWTEAETQGLHKPETLASRFVSVKIEAPEYTSQQSLTTTTASIGQAVMSPPNMIPVMMSAGSLAPVMSAPKVVAARSSPASLTSTSIPPSARVIAGVTATSAGDGGIADEPLNFKLQISQDGSLRLAPVNELPNSSQGKKVAGPGDQTFFVRQMSDGQPQLCMRFASQPGKLFMLQASGGQQLNLRVNNPPKQPTQSAAPLQTAAAHRFANVRRTPSQVIIVPPYQGESFASNEPSLWGKAFGTGTKVLTASSGSHTGAESLPKPGLIDGQASQGLVSLAKKAGLQLGANPPGTDVGHIMSSVLSPFQKGPVPKADGSLSRSKQTHIPLLANEPREKVMVIRGKKRKPEAVSLLTQALLKFGSLPDSERTVNTSGAEDTDTAEEQVEEDPDSFAFPFKIDSVFSLAPDALQPDEEEPPVGHIEAKAIKVEDYDQTNHLTQEEMLDICGSSFVVIERLNKKDIGDKDIHQERSRCSEYCRKRTLNYLCVLGLIRCHETKKRRIKMENDKSWMSDSNIKKVEPTCEHSDIKAEDSSFYENNETEEVKTSEASNAKYKAPGMYDSGDVNSSTAHRRAMSPGAVKPGVENFNPSSSSRTATGPVQLKSVSPEPSPGGVAPRTTSLSHQRTSSVSLSGGSEEKTESKAKVPDKATETRKQVKKATVAGQKPDSVSSTVLSTSPELSDTSADANKQDTNSLESVRKDKQTRSGELKTVRQRKECTRLLTGPMSAKQTSTAVSVSSAKQNSTAASVSSSEKSATQNSTAMSVSSSEKSATQNSTAVSVSSSEKSAAQNSTAVSVVSLEKTAEQNSTALSVASSEKSATQNSTAVSVSSSEKSAKQNSTAVSVSSSEKSRLVLPISTVGKLTNDRLLAQTEMSTTELTSSSFHTGVSSLTKTGSLVTCSRAATDKGNSGASQLVPGAQTPTTTSPGQTYAFLVPNPQAPTGQMLVIVGNGALPFANTLAHLASTVPSSQAMVSNSTAKTQQAGSSSSTTVLSTSTASSPNLVASDKPPDIQTFFPSSNTAQTTGSSKTHQINGGPGRDASLKVSSTAAPVPSITVFPNVISKVGVSSSNVQASVSVPYIASSSAVPSPVVVSPSDVSPKCVPATTTFPKTAMMTVKGGRIVTQGRETVANTLYLRKILNRPLPVLSSQTSTDGVNLRSELTPTQLSNVTEAKSLQTLPCLGSKGMHTPSASVAETVLSAPKTLEAKTSATVSILNSRQPSSRPGVIAMLKTQGNSTGKTFTTTYRFCAPPKGVNTTQSAQSGSVSLLNTRPSCTQFVSKANPSKPIMVLHVPPEKSDTATRGQAHTASLVACHNSVGEQTEKNKEPSKTPIIVWTPRPAACTVPMTTVTSSKPVNSSTPQGAVVLGGNSEKRALPPPRPTSPLASASPLSSSSAVFAAYPLIDSDTETPKRTNTPGESADGESQIKRARLERRYPLPPGVVIKTEPVTFGYPSENDDAADTNLPLNDDDYVAAARHTPGSSTRLLERFSQLQRAVASHPSSVNTHVRNPVNTMTSVPAGTASSDPSVNIESEDQPMDLESEDPPEDPEMRGPPEDLDCPRLDPSDTDRDRTVYDEPPVLTRVSPLPTLDEEDGRGPGDVCGAVDTTFSARASSSDGRESGWSNKPSRKGRPRKSTVTSSKPEASESSGNSTENKKRRSKSNSVAEYRESQKQSSTFGASAGAQLSGSEVIVTASSGTHWSTQSSYSSSSSPSPSTSTGTGATLGQSSGNNRIRQLKEMLKKQNEQLEQIRRQRVMQPPSSLIDD</sequence>
<feature type="compositionally biased region" description="Basic and acidic residues" evidence="1">
    <location>
        <begin position="1"/>
        <end position="14"/>
    </location>
</feature>
<dbReference type="Proteomes" id="UP001374579">
    <property type="component" value="Unassembled WGS sequence"/>
</dbReference>
<feature type="compositionally biased region" description="Low complexity" evidence="1">
    <location>
        <begin position="1003"/>
        <end position="1017"/>
    </location>
</feature>
<organism evidence="2 3">
    <name type="scientific">Littorina saxatilis</name>
    <dbReference type="NCBI Taxonomy" id="31220"/>
    <lineage>
        <taxon>Eukaryota</taxon>
        <taxon>Metazoa</taxon>
        <taxon>Spiralia</taxon>
        <taxon>Lophotrochozoa</taxon>
        <taxon>Mollusca</taxon>
        <taxon>Gastropoda</taxon>
        <taxon>Caenogastropoda</taxon>
        <taxon>Littorinimorpha</taxon>
        <taxon>Littorinoidea</taxon>
        <taxon>Littorinidae</taxon>
        <taxon>Littorina</taxon>
    </lineage>
</organism>
<dbReference type="EMBL" id="JBAMIC010000004">
    <property type="protein sequence ID" value="KAK7108290.1"/>
    <property type="molecule type" value="Genomic_DNA"/>
</dbReference>
<feature type="compositionally biased region" description="Polar residues" evidence="1">
    <location>
        <begin position="1366"/>
        <end position="1379"/>
    </location>
</feature>
<protein>
    <submittedName>
        <fullName evidence="2">Uncharacterized protein</fullName>
    </submittedName>
</protein>
<feature type="compositionally biased region" description="Polar residues" evidence="1">
    <location>
        <begin position="1624"/>
        <end position="1643"/>
    </location>
</feature>
<feature type="region of interest" description="Disordered" evidence="1">
    <location>
        <begin position="382"/>
        <end position="406"/>
    </location>
</feature>
<keyword evidence="3" id="KW-1185">Reference proteome</keyword>
<feature type="compositionally biased region" description="Basic and acidic residues" evidence="1">
    <location>
        <begin position="714"/>
        <end position="736"/>
    </location>
</feature>
<feature type="compositionally biased region" description="Low complexity" evidence="1">
    <location>
        <begin position="836"/>
        <end position="865"/>
    </location>
</feature>